<evidence type="ECO:0000313" key="6">
    <source>
        <dbReference type="Proteomes" id="UP000464597"/>
    </source>
</evidence>
<feature type="chain" id="PRO_5045265390" evidence="4">
    <location>
        <begin position="20"/>
        <end position="426"/>
    </location>
</feature>
<dbReference type="Proteomes" id="UP000464597">
    <property type="component" value="Chromosome"/>
</dbReference>
<keyword evidence="3 4" id="KW-0732">Signal</keyword>
<gene>
    <name evidence="5" type="ORF">GSU69_01850</name>
</gene>
<evidence type="ECO:0000256" key="1">
    <source>
        <dbReference type="ARBA" id="ARBA00008520"/>
    </source>
</evidence>
<dbReference type="PROSITE" id="PS51257">
    <property type="entry name" value="PROKAR_LIPOPROTEIN"/>
    <property type="match status" value="1"/>
</dbReference>
<dbReference type="PANTHER" id="PTHR30061">
    <property type="entry name" value="MALTOSE-BINDING PERIPLASMIC PROTEIN"/>
    <property type="match status" value="1"/>
</dbReference>
<reference evidence="6" key="1">
    <citation type="submission" date="2019-12" db="EMBL/GenBank/DDBJ databases">
        <title>Complete and draft genome sequences of new strains and members of some known species of the genus Rathayibacter isolated from plants.</title>
        <authorList>
            <person name="Tarlachkov S.V."/>
            <person name="Starodumova I.P."/>
            <person name="Dorofeeva L.V."/>
            <person name="Prisyazhnaya N.V."/>
            <person name="Leyn S."/>
            <person name="Zlamal J."/>
            <person name="Elan M."/>
            <person name="Osterman A.L."/>
            <person name="Nadler S."/>
            <person name="Subbotin S.A."/>
            <person name="Evtushenko L.I."/>
        </authorList>
    </citation>
    <scope>NUCLEOTIDE SEQUENCE [LARGE SCALE GENOMIC DNA]</scope>
    <source>
        <strain evidence="6">VKM Ac-2802</strain>
    </source>
</reference>
<dbReference type="PANTHER" id="PTHR30061:SF50">
    <property type="entry name" value="MALTOSE_MALTODEXTRIN-BINDING PERIPLASMIC PROTEIN"/>
    <property type="match status" value="1"/>
</dbReference>
<dbReference type="SUPFAM" id="SSF53850">
    <property type="entry name" value="Periplasmic binding protein-like II"/>
    <property type="match status" value="1"/>
</dbReference>
<organism evidence="5 6">
    <name type="scientific">Rathayibacter festucae</name>
    <dbReference type="NCBI Taxonomy" id="110937"/>
    <lineage>
        <taxon>Bacteria</taxon>
        <taxon>Bacillati</taxon>
        <taxon>Actinomycetota</taxon>
        <taxon>Actinomycetes</taxon>
        <taxon>Micrococcales</taxon>
        <taxon>Microbacteriaceae</taxon>
        <taxon>Rathayibacter</taxon>
    </lineage>
</organism>
<dbReference type="RefSeq" id="WP_159421902.1">
    <property type="nucleotide sequence ID" value="NZ_CP047180.1"/>
</dbReference>
<keyword evidence="6" id="KW-1185">Reference proteome</keyword>
<evidence type="ECO:0000313" key="5">
    <source>
        <dbReference type="EMBL" id="QHC61568.1"/>
    </source>
</evidence>
<evidence type="ECO:0000256" key="2">
    <source>
        <dbReference type="ARBA" id="ARBA00022448"/>
    </source>
</evidence>
<dbReference type="EMBL" id="CP047180">
    <property type="protein sequence ID" value="QHC61568.1"/>
    <property type="molecule type" value="Genomic_DNA"/>
</dbReference>
<protein>
    <submittedName>
        <fullName evidence="5">Extracellular solute-binding protein</fullName>
    </submittedName>
</protein>
<dbReference type="Gene3D" id="3.40.190.10">
    <property type="entry name" value="Periplasmic binding protein-like II"/>
    <property type="match status" value="1"/>
</dbReference>
<dbReference type="Pfam" id="PF13416">
    <property type="entry name" value="SBP_bac_8"/>
    <property type="match status" value="1"/>
</dbReference>
<evidence type="ECO:0000256" key="3">
    <source>
        <dbReference type="ARBA" id="ARBA00022729"/>
    </source>
</evidence>
<proteinExistence type="inferred from homology"/>
<feature type="signal peptide" evidence="4">
    <location>
        <begin position="1"/>
        <end position="19"/>
    </location>
</feature>
<keyword evidence="2" id="KW-0813">Transport</keyword>
<sequence>MRRRLLPLAALAISTLALTACSGFGGGGGSSADGDSITFTTWASESEQAAFESLITDFEAANDGASVELNVVPYDQMFSNIDAQLSSGEAPDVFRVDYGNLGVYSSQGQLLDLTDRIDEFDSFTPAFQEAVSFEGTPYGVPHQTDVSALLVNTELLAAAGVTDIPTTAADAWTWEEFADVSTKLRASLPAEQYPFAANWQLGGTPRWLSWLFEADGALLEEDGTTPAIDSEAGAKALDFTKSFFENNWVPPTSSVKSATYADSFFTEQSVAMSFVGSFLVPDVDNLADFEWTATPMPVDARGATDLGGNALVATAETDNPDLAAEFLSFMTEAENMAEFCAATNELPTRTDIDPASIDFAVRADVMPVFVEQAATITPRDVQQLTSPFLAQISVAMQDQLEEAFVGGRSTEETLTGLSDAIAQATS</sequence>
<name>A0ABX6GVM5_9MICO</name>
<dbReference type="InterPro" id="IPR006059">
    <property type="entry name" value="SBP"/>
</dbReference>
<evidence type="ECO:0000256" key="4">
    <source>
        <dbReference type="SAM" id="SignalP"/>
    </source>
</evidence>
<accession>A0ABX6GVM5</accession>
<dbReference type="CDD" id="cd13585">
    <property type="entry name" value="PBP2_TMBP_like"/>
    <property type="match status" value="1"/>
</dbReference>
<comment type="similarity">
    <text evidence="1">Belongs to the bacterial solute-binding protein 1 family.</text>
</comment>